<accession>A0ABS6S1E8</accession>
<sequence>MDASCEICHTPLPDNSSGRCSAANGQYTVRVCDNCGVGVTVPRPSPQTLATLYETGAYREKDGKRFASLVEAVIYLFRQLRKRKVKRYASTSGECGSLLDVGCGRGLFLHVMKQDGWSVAGVEFDSATACNVADAYNIECKWGDPQHWGLPDASFDVITINHVLEHVANPLQLLQTCHRLLREGGCLIVAVPNFSSLQARVGGGCWFHLDTPYHLYHFSEQSLMLLLGEASMTVRDVNRFDAEYSPFGWLQTLLNLTGIKRNLLYNLLKNPAARQQELASVSREALALNFMLLPFFGTASVALTLYESFIAKTGGTIEVIAVKDTKNKPEETL</sequence>
<name>A0ABS6S1E8_9BACT</name>
<gene>
    <name evidence="2" type="ORF">HWQ67_13880</name>
</gene>
<keyword evidence="2" id="KW-0489">Methyltransferase</keyword>
<organism evidence="2 3">
    <name type="scientific">Candidatus Magnetobacterium casense</name>
    <dbReference type="NCBI Taxonomy" id="1455061"/>
    <lineage>
        <taxon>Bacteria</taxon>
        <taxon>Pseudomonadati</taxon>
        <taxon>Nitrospirota</taxon>
        <taxon>Thermodesulfovibrionia</taxon>
        <taxon>Thermodesulfovibrionales</taxon>
        <taxon>Candidatus Magnetobacteriaceae</taxon>
        <taxon>Candidatus Magnetobacterium</taxon>
    </lineage>
</organism>
<dbReference type="GO" id="GO:0008168">
    <property type="term" value="F:methyltransferase activity"/>
    <property type="evidence" value="ECO:0007669"/>
    <property type="project" value="UniProtKB-KW"/>
</dbReference>
<keyword evidence="3" id="KW-1185">Reference proteome</keyword>
<comment type="caution">
    <text evidence="2">The sequence shown here is derived from an EMBL/GenBank/DDBJ whole genome shotgun (WGS) entry which is preliminary data.</text>
</comment>
<dbReference type="CDD" id="cd02440">
    <property type="entry name" value="AdoMet_MTases"/>
    <property type="match status" value="1"/>
</dbReference>
<evidence type="ECO:0000256" key="1">
    <source>
        <dbReference type="ARBA" id="ARBA00022679"/>
    </source>
</evidence>
<protein>
    <submittedName>
        <fullName evidence="2">Class I SAM-dependent methyltransferase</fullName>
    </submittedName>
</protein>
<dbReference type="PANTHER" id="PTHR43861">
    <property type="entry name" value="TRANS-ACONITATE 2-METHYLTRANSFERASE-RELATED"/>
    <property type="match status" value="1"/>
</dbReference>
<dbReference type="RefSeq" id="WP_218253287.1">
    <property type="nucleotide sequence ID" value="NZ_JABXWD010000312.1"/>
</dbReference>
<reference evidence="2 3" key="1">
    <citation type="journal article" date="2020" name="J Geophys Res Biogeosci">
        <title>Magnetotaxis as an Adaptation to Enable Bacterial Shuttling of Microbial Sulfur and Sulfur Cycling Across Aquatic Oxic#Anoxic Interfaces.</title>
        <authorList>
            <person name="Li J."/>
            <person name="Liu P."/>
            <person name="Wang J."/>
            <person name="Roberts A.P."/>
            <person name="Pan Y."/>
        </authorList>
    </citation>
    <scope>NUCLEOTIDE SEQUENCE [LARGE SCALE GENOMIC DNA]</scope>
    <source>
        <strain evidence="2 3">MYR-1_YQ</strain>
    </source>
</reference>
<dbReference type="PANTHER" id="PTHR43861:SF3">
    <property type="entry name" value="PUTATIVE (AFU_ORTHOLOGUE AFUA_2G14390)-RELATED"/>
    <property type="match status" value="1"/>
</dbReference>
<keyword evidence="1" id="KW-0808">Transferase</keyword>
<proteinExistence type="predicted"/>
<dbReference type="GO" id="GO:0032259">
    <property type="term" value="P:methylation"/>
    <property type="evidence" value="ECO:0007669"/>
    <property type="project" value="UniProtKB-KW"/>
</dbReference>
<evidence type="ECO:0000313" key="2">
    <source>
        <dbReference type="EMBL" id="MBV6342673.1"/>
    </source>
</evidence>
<dbReference type="Pfam" id="PF13489">
    <property type="entry name" value="Methyltransf_23"/>
    <property type="match status" value="1"/>
</dbReference>
<dbReference type="Proteomes" id="UP001196980">
    <property type="component" value="Unassembled WGS sequence"/>
</dbReference>
<dbReference type="EMBL" id="JABXWD010000312">
    <property type="protein sequence ID" value="MBV6342673.1"/>
    <property type="molecule type" value="Genomic_DNA"/>
</dbReference>
<evidence type="ECO:0000313" key="3">
    <source>
        <dbReference type="Proteomes" id="UP001196980"/>
    </source>
</evidence>